<dbReference type="InterPro" id="IPR017853">
    <property type="entry name" value="GH"/>
</dbReference>
<dbReference type="PANTHER" id="PTHR10357:SF210">
    <property type="entry name" value="MALTODEXTRIN GLUCOSIDASE"/>
    <property type="match status" value="1"/>
</dbReference>
<evidence type="ECO:0000313" key="5">
    <source>
        <dbReference type="EMBL" id="BCN29316.1"/>
    </source>
</evidence>
<dbReference type="Pfam" id="PF02903">
    <property type="entry name" value="Alpha-amylase_N"/>
    <property type="match status" value="1"/>
</dbReference>
<dbReference type="Gene3D" id="3.20.20.80">
    <property type="entry name" value="Glycosidases"/>
    <property type="match status" value="1"/>
</dbReference>
<dbReference type="SUPFAM" id="SSF51445">
    <property type="entry name" value="(Trans)glycosidases"/>
    <property type="match status" value="1"/>
</dbReference>
<reference evidence="5 6" key="1">
    <citation type="submission" date="2020-11" db="EMBL/GenBank/DDBJ databases">
        <title>Draft genome sequencing of a Lachnospiraceae strain isolated from anoxic soil subjected to BSD treatment.</title>
        <authorList>
            <person name="Uek A."/>
            <person name="Tonouchi A."/>
        </authorList>
    </citation>
    <scope>NUCLEOTIDE SEQUENCE [LARGE SCALE GENOMIC DNA]</scope>
    <source>
        <strain evidence="5 6">TB5</strain>
    </source>
</reference>
<feature type="domain" description="Glycosyl hydrolase family 13 catalytic" evidence="4">
    <location>
        <begin position="144"/>
        <end position="508"/>
    </location>
</feature>
<dbReference type="SMART" id="SM00642">
    <property type="entry name" value="Aamy"/>
    <property type="match status" value="1"/>
</dbReference>
<dbReference type="Gene3D" id="3.90.400.10">
    <property type="entry name" value="Oligo-1,6-glucosidase, Domain 2"/>
    <property type="match status" value="1"/>
</dbReference>
<dbReference type="Gene3D" id="2.60.40.10">
    <property type="entry name" value="Immunoglobulins"/>
    <property type="match status" value="1"/>
</dbReference>
<keyword evidence="2" id="KW-0378">Hydrolase</keyword>
<evidence type="ECO:0000256" key="1">
    <source>
        <dbReference type="ARBA" id="ARBA00008061"/>
    </source>
</evidence>
<keyword evidence="3" id="KW-0326">Glycosidase</keyword>
<organism evidence="5 6">
    <name type="scientific">Anaeromicropila herbilytica</name>
    <dbReference type="NCBI Taxonomy" id="2785025"/>
    <lineage>
        <taxon>Bacteria</taxon>
        <taxon>Bacillati</taxon>
        <taxon>Bacillota</taxon>
        <taxon>Clostridia</taxon>
        <taxon>Lachnospirales</taxon>
        <taxon>Lachnospiraceae</taxon>
        <taxon>Anaeromicropila</taxon>
    </lineage>
</organism>
<dbReference type="EMBL" id="AP024169">
    <property type="protein sequence ID" value="BCN29316.1"/>
    <property type="molecule type" value="Genomic_DNA"/>
</dbReference>
<accession>A0A7R7IBZ1</accession>
<dbReference type="InterPro" id="IPR013783">
    <property type="entry name" value="Ig-like_fold"/>
</dbReference>
<dbReference type="Proteomes" id="UP000595897">
    <property type="component" value="Chromosome"/>
</dbReference>
<dbReference type="InterPro" id="IPR014756">
    <property type="entry name" value="Ig_E-set"/>
</dbReference>
<comment type="similarity">
    <text evidence="1">Belongs to the glycosyl hydrolase 13 family.</text>
</comment>
<dbReference type="Pfam" id="PF00128">
    <property type="entry name" value="Alpha-amylase"/>
    <property type="match status" value="1"/>
</dbReference>
<dbReference type="InterPro" id="IPR004185">
    <property type="entry name" value="Glyco_hydro_13_lg-like_dom"/>
</dbReference>
<dbReference type="PANTHER" id="PTHR10357">
    <property type="entry name" value="ALPHA-AMYLASE FAMILY MEMBER"/>
    <property type="match status" value="1"/>
</dbReference>
<dbReference type="CDD" id="cd02857">
    <property type="entry name" value="E_set_CDase_PDE_N"/>
    <property type="match status" value="1"/>
</dbReference>
<proteinExistence type="inferred from homology"/>
<evidence type="ECO:0000256" key="3">
    <source>
        <dbReference type="ARBA" id="ARBA00023295"/>
    </source>
</evidence>
<dbReference type="GO" id="GO:0005975">
    <property type="term" value="P:carbohydrate metabolic process"/>
    <property type="evidence" value="ECO:0007669"/>
    <property type="project" value="InterPro"/>
</dbReference>
<evidence type="ECO:0000313" key="6">
    <source>
        <dbReference type="Proteomes" id="UP000595897"/>
    </source>
</evidence>
<name>A0A7R7IBZ1_9FIRM</name>
<gene>
    <name evidence="5" type="primary">malZ</name>
    <name evidence="5" type="ORF">bsdtb5_06110</name>
</gene>
<protein>
    <submittedName>
        <fullName evidence="5">Cyclomaltodextrinase</fullName>
    </submittedName>
</protein>
<dbReference type="SUPFAM" id="SSF81296">
    <property type="entry name" value="E set domains"/>
    <property type="match status" value="1"/>
</dbReference>
<dbReference type="GO" id="GO:0004553">
    <property type="term" value="F:hydrolase activity, hydrolyzing O-glycosyl compounds"/>
    <property type="evidence" value="ECO:0007669"/>
    <property type="project" value="InterPro"/>
</dbReference>
<keyword evidence="6" id="KW-1185">Reference proteome</keyword>
<dbReference type="KEGG" id="ahb:bsdtb5_06110"/>
<dbReference type="CDD" id="cd11338">
    <property type="entry name" value="AmyAc_CMD"/>
    <property type="match status" value="1"/>
</dbReference>
<dbReference type="InterPro" id="IPR006047">
    <property type="entry name" value="GH13_cat_dom"/>
</dbReference>
<dbReference type="RefSeq" id="WP_271714599.1">
    <property type="nucleotide sequence ID" value="NZ_AP024169.1"/>
</dbReference>
<dbReference type="InterPro" id="IPR045857">
    <property type="entry name" value="O16G_dom_2"/>
</dbReference>
<sequence>MRIAEIMHRCAFTDCYPIDKNKVRVNLRTGKDIDEVYIIHGDPYTPHITGESEWRGERELMENSLELRSHKMFHIILNPEYKREQYYFELHSKDEVMYYLEDDFYQPEEMNLSGKTYQYFIFPWLNPSDVFQVPEWVEDTIWYQIFPDRYCRGDMGEKRVEVKPWKCEEDMSYWDNYGGDIKGIISKLDYMKDLGITGLYLTPIFDSNSNHKYNTSDYKKIDSDFGSEEDLKELIEEAHKRGIRIMLDAVFNHSGRDFAPWRDVLQNGKNSPYYNWFFIQQWPIETDHTKEWYKSYYSFAFASGMPKLNTNNPEVIEYIISLCKHWVTDLHIDGIRFDVGNEVSHTFLKAARRELKIINPELYLLGEIWRDSISWLQGDEYDSVMNYPFLESINDFWVHKNRTANEFMYSMNRCYTLYQEQVNGVLFNCLDSHDVPRAFTRCGSMDVFFQQLAILLTMQGSPSLYYGTEIAMSGGQDPINRKCMPWEEIEEGKYQEITGQVKQLIAIRREYSQTKCPYIEWVNHEGTRLIHYCKKNEDTNEIMNILINAEEKDIVIGTFEHILFARHYEEGIIKAGGVVIGIGFNNFQ</sequence>
<evidence type="ECO:0000259" key="4">
    <source>
        <dbReference type="SMART" id="SM00642"/>
    </source>
</evidence>
<dbReference type="AlphaFoldDB" id="A0A7R7IBZ1"/>
<evidence type="ECO:0000256" key="2">
    <source>
        <dbReference type="ARBA" id="ARBA00022801"/>
    </source>
</evidence>